<dbReference type="RefSeq" id="WP_257822300.1">
    <property type="nucleotide sequence ID" value="NZ_JABXYM010000001.1"/>
</dbReference>
<keyword evidence="3" id="KW-1185">Reference proteome</keyword>
<organism evidence="2 3">
    <name type="scientific">Salipaludibacillus agaradhaerens</name>
    <name type="common">Bacillus agaradhaerens</name>
    <dbReference type="NCBI Taxonomy" id="76935"/>
    <lineage>
        <taxon>Bacteria</taxon>
        <taxon>Bacillati</taxon>
        <taxon>Bacillota</taxon>
        <taxon>Bacilli</taxon>
        <taxon>Bacillales</taxon>
        <taxon>Bacillaceae</taxon>
    </lineage>
</organism>
<name>A0A9Q4B4E2_SALAG</name>
<evidence type="ECO:0000259" key="1">
    <source>
        <dbReference type="Pfam" id="PF11181"/>
    </source>
</evidence>
<proteinExistence type="predicted"/>
<gene>
    <name evidence="2" type="ORF">HXA33_15415</name>
</gene>
<dbReference type="Proteomes" id="UP001057753">
    <property type="component" value="Unassembled WGS sequence"/>
</dbReference>
<dbReference type="AlphaFoldDB" id="A0A9Q4B4E2"/>
<dbReference type="EMBL" id="JABXYM010000001">
    <property type="protein sequence ID" value="MCR6097925.1"/>
    <property type="molecule type" value="Genomic_DNA"/>
</dbReference>
<reference evidence="2" key="1">
    <citation type="submission" date="2020-06" db="EMBL/GenBank/DDBJ databases">
        <title>Insight into the genomes of haloalkaliphilic bacilli from Kenyan soda lakes.</title>
        <authorList>
            <person name="Mwirichia R."/>
            <person name="Villamizar G.C."/>
            <person name="Poehlein A."/>
            <person name="Mugweru J."/>
            <person name="Kipnyargis A."/>
            <person name="Kiplimo D."/>
            <person name="Orwa P."/>
            <person name="Daniel R."/>
        </authorList>
    </citation>
    <scope>NUCLEOTIDE SEQUENCE</scope>
    <source>
        <strain evidence="2">B1096_S55</strain>
    </source>
</reference>
<sequence>MTPIYKEFHNDEEVVSSIQALKNKGISGDNIYIVAHDDDRTKRVADNADANTIGMSEQSFGEATKNLFRQKGDELRTKFNEVGFTDAMAEDLEESLDEGKIVVVVKDAPEDVFI</sequence>
<dbReference type="InterPro" id="IPR025889">
    <property type="entry name" value="GSP17M-like_dom"/>
</dbReference>
<feature type="domain" description="General stress protein 17M-like" evidence="1">
    <location>
        <begin position="4"/>
        <end position="99"/>
    </location>
</feature>
<protein>
    <submittedName>
        <fullName evidence="2">General stress protein</fullName>
    </submittedName>
</protein>
<accession>A0A9Q4B4E2</accession>
<dbReference type="Pfam" id="PF11181">
    <property type="entry name" value="YflT"/>
    <property type="match status" value="1"/>
</dbReference>
<evidence type="ECO:0000313" key="2">
    <source>
        <dbReference type="EMBL" id="MCR6097925.1"/>
    </source>
</evidence>
<comment type="caution">
    <text evidence="2">The sequence shown here is derived from an EMBL/GenBank/DDBJ whole genome shotgun (WGS) entry which is preliminary data.</text>
</comment>
<evidence type="ECO:0000313" key="3">
    <source>
        <dbReference type="Proteomes" id="UP001057753"/>
    </source>
</evidence>